<dbReference type="GeneID" id="111280865"/>
<keyword evidence="3" id="KW-1185">Reference proteome</keyword>
<dbReference type="Proteomes" id="UP000515121">
    <property type="component" value="Unplaced"/>
</dbReference>
<evidence type="ECO:0000256" key="1">
    <source>
        <dbReference type="ARBA" id="ARBA00022896"/>
    </source>
</evidence>
<evidence type="ECO:0000313" key="3">
    <source>
        <dbReference type="Proteomes" id="UP000515121"/>
    </source>
</evidence>
<organism evidence="3 4">
    <name type="scientific">Durio zibethinus</name>
    <name type="common">Durian</name>
    <dbReference type="NCBI Taxonomy" id="66656"/>
    <lineage>
        <taxon>Eukaryota</taxon>
        <taxon>Viridiplantae</taxon>
        <taxon>Streptophyta</taxon>
        <taxon>Embryophyta</taxon>
        <taxon>Tracheophyta</taxon>
        <taxon>Spermatophyta</taxon>
        <taxon>Magnoliopsida</taxon>
        <taxon>eudicotyledons</taxon>
        <taxon>Gunneridae</taxon>
        <taxon>Pentapetalae</taxon>
        <taxon>rosids</taxon>
        <taxon>malvids</taxon>
        <taxon>Malvales</taxon>
        <taxon>Malvaceae</taxon>
        <taxon>Helicteroideae</taxon>
        <taxon>Durio</taxon>
    </lineage>
</organism>
<feature type="compositionally biased region" description="Basic and acidic residues" evidence="2">
    <location>
        <begin position="1"/>
        <end position="10"/>
    </location>
</feature>
<sequence>MSLEVTRKETQQSTPPIDGHKGNGMAVMPGMATMHRLRLNPNTEHKPESYEGLQLEFSPFLFSSLERYLPSPMLSFSRDSKLYYMRDIVLRYSPEGERSRVQRHHEYSQKIISHYQPLHRELYAMHASNFFVPSFLKAINENKEESFRSIMAEPPLGVLHLKCFSNVSVNCCCCLRFSRG</sequence>
<feature type="region of interest" description="Disordered" evidence="2">
    <location>
        <begin position="1"/>
        <end position="27"/>
    </location>
</feature>
<dbReference type="RefSeq" id="XP_022724128.1">
    <property type="nucleotide sequence ID" value="XM_022868393.1"/>
</dbReference>
<protein>
    <submittedName>
        <fullName evidence="4">Uncharacterized PKHD-type hydroxylase At1g22950-like isoform X1</fullName>
    </submittedName>
</protein>
<dbReference type="GO" id="GO:0031418">
    <property type="term" value="F:L-ascorbic acid binding"/>
    <property type="evidence" value="ECO:0007669"/>
    <property type="project" value="UniProtKB-KW"/>
</dbReference>
<reference evidence="4" key="1">
    <citation type="submission" date="2025-08" db="UniProtKB">
        <authorList>
            <consortium name="RefSeq"/>
        </authorList>
    </citation>
    <scope>IDENTIFICATION</scope>
    <source>
        <tissue evidence="4">Fruit stalk</tissue>
    </source>
</reference>
<proteinExistence type="predicted"/>
<evidence type="ECO:0000313" key="4">
    <source>
        <dbReference type="RefSeq" id="XP_022724128.1"/>
    </source>
</evidence>
<dbReference type="PANTHER" id="PTHR24014">
    <property type="entry name" value="2-OXOGLUTARATE AND IRON-DEPENDENT OXYGENASE DOMAIN-CONTAINING PROTEIN 2"/>
    <property type="match status" value="1"/>
</dbReference>
<accession>A0A6P5X7H8</accession>
<gene>
    <name evidence="4" type="primary">LOC111280865</name>
</gene>
<evidence type="ECO:0000256" key="2">
    <source>
        <dbReference type="SAM" id="MobiDB-lite"/>
    </source>
</evidence>
<keyword evidence="1" id="KW-0847">Vitamin C</keyword>
<dbReference type="KEGG" id="dzi:111280865"/>
<dbReference type="AlphaFoldDB" id="A0A6P5X7H8"/>
<name>A0A6P5X7H8_DURZI</name>
<dbReference type="OrthoDB" id="1724339at2759"/>
<dbReference type="Pfam" id="PF25238">
    <property type="entry name" value="OGFOD2-like"/>
    <property type="match status" value="1"/>
</dbReference>
<dbReference type="PANTHER" id="PTHR24014:SF4">
    <property type="entry name" value="2-OXOGLUTARATE AND IRON-DEPENDENT OXYGENASE DOMAIN-CONTAINING PROTEIN 2"/>
    <property type="match status" value="1"/>
</dbReference>